<feature type="domain" description="RadC-like JAB" evidence="1">
    <location>
        <begin position="28"/>
        <end position="97"/>
    </location>
</feature>
<dbReference type="eggNOG" id="COG2003">
    <property type="taxonomic scope" value="Bacteria"/>
</dbReference>
<comment type="caution">
    <text evidence="2">The sequence shown here is derived from an EMBL/GenBank/DDBJ whole genome shotgun (WGS) entry which is preliminary data.</text>
</comment>
<name>A0A086PCI8_SPHHM</name>
<accession>A0A086PCI8</accession>
<dbReference type="PATRIC" id="fig|1219045.3.peg.1117"/>
<gene>
    <name evidence="2" type="ORF">BV98_001098</name>
</gene>
<dbReference type="RefSeq" id="WP_037463316.1">
    <property type="nucleotide sequence ID" value="NZ_BCZD01000007.1"/>
</dbReference>
<evidence type="ECO:0000259" key="1">
    <source>
        <dbReference type="Pfam" id="PF04002"/>
    </source>
</evidence>
<proteinExistence type="predicted"/>
<dbReference type="InterPro" id="IPR025657">
    <property type="entry name" value="RadC_JAB"/>
</dbReference>
<dbReference type="AlphaFoldDB" id="A0A086PCI8"/>
<dbReference type="STRING" id="76947.GCA_002080435_02762"/>
<keyword evidence="3" id="KW-1185">Reference proteome</keyword>
<dbReference type="Proteomes" id="UP000024284">
    <property type="component" value="Unassembled WGS sequence"/>
</dbReference>
<sequence length="99" mass="11572">MSPTESTQFLLLDNDGRPLRRVAADDGWRRVVRELLELDSQWLVIEQRRFDDQAPVPRWDDIRLSRTISRRLRPMDVKLADHVIRGSGDQFSFRAAGLL</sequence>
<dbReference type="EMBL" id="JFZA02000006">
    <property type="protein sequence ID" value="KFG91106.1"/>
    <property type="molecule type" value="Genomic_DNA"/>
</dbReference>
<dbReference type="Pfam" id="PF04002">
    <property type="entry name" value="RadC"/>
    <property type="match status" value="1"/>
</dbReference>
<reference evidence="2" key="1">
    <citation type="submission" date="2014-08" db="EMBL/GenBank/DDBJ databases">
        <title>Draft genome sequences of Sphingobium herbicidovorans.</title>
        <authorList>
            <person name="Gan H.M."/>
            <person name="Gan H.Y."/>
            <person name="Savka M.A."/>
        </authorList>
    </citation>
    <scope>NUCLEOTIDE SEQUENCE [LARGE SCALE GENOMIC DNA]</scope>
    <source>
        <strain evidence="2">NBRC 16415</strain>
    </source>
</reference>
<dbReference type="OrthoDB" id="7473593at2"/>
<protein>
    <submittedName>
        <fullName evidence="2">DNA repair protein RadC</fullName>
    </submittedName>
</protein>
<evidence type="ECO:0000313" key="3">
    <source>
        <dbReference type="Proteomes" id="UP000024284"/>
    </source>
</evidence>
<organism evidence="2 3">
    <name type="scientific">Sphingobium herbicidovorans (strain ATCC 700291 / DSM 11019 / CCUG 56400 / KCTC 2939 / LMG 18315 / NBRC 16415 / MH)</name>
    <name type="common">Sphingomonas herbicidovorans</name>
    <dbReference type="NCBI Taxonomy" id="1219045"/>
    <lineage>
        <taxon>Bacteria</taxon>
        <taxon>Pseudomonadati</taxon>
        <taxon>Pseudomonadota</taxon>
        <taxon>Alphaproteobacteria</taxon>
        <taxon>Sphingomonadales</taxon>
        <taxon>Sphingomonadaceae</taxon>
        <taxon>Sphingobium</taxon>
    </lineage>
</organism>
<evidence type="ECO:0000313" key="2">
    <source>
        <dbReference type="EMBL" id="KFG91106.1"/>
    </source>
</evidence>
<dbReference type="Gene3D" id="3.40.140.10">
    <property type="entry name" value="Cytidine Deaminase, domain 2"/>
    <property type="match status" value="1"/>
</dbReference>